<organism evidence="11 12">
    <name type="scientific">Skeletonema marinoi</name>
    <dbReference type="NCBI Taxonomy" id="267567"/>
    <lineage>
        <taxon>Eukaryota</taxon>
        <taxon>Sar</taxon>
        <taxon>Stramenopiles</taxon>
        <taxon>Ochrophyta</taxon>
        <taxon>Bacillariophyta</taxon>
        <taxon>Coscinodiscophyceae</taxon>
        <taxon>Thalassiosirophycidae</taxon>
        <taxon>Thalassiosirales</taxon>
        <taxon>Skeletonemataceae</taxon>
        <taxon>Skeletonema</taxon>
        <taxon>Skeletonema marinoi-dohrnii complex</taxon>
    </lineage>
</organism>
<dbReference type="InterPro" id="IPR009000">
    <property type="entry name" value="Transl_B-barrel_sf"/>
</dbReference>
<evidence type="ECO:0000256" key="8">
    <source>
        <dbReference type="ARBA" id="ARBA00023134"/>
    </source>
</evidence>
<dbReference type="SUPFAM" id="SSF50447">
    <property type="entry name" value="Translation proteins"/>
    <property type="match status" value="1"/>
</dbReference>
<dbReference type="EMBL" id="JATAAI010000002">
    <property type="protein sequence ID" value="KAK1747886.1"/>
    <property type="molecule type" value="Genomic_DNA"/>
</dbReference>
<keyword evidence="4" id="KW-0963">Cytoplasm</keyword>
<dbReference type="Gene3D" id="3.40.50.300">
    <property type="entry name" value="P-loop containing nucleotide triphosphate hydrolases"/>
    <property type="match status" value="1"/>
</dbReference>
<dbReference type="Pfam" id="PF00009">
    <property type="entry name" value="GTP_EFTU"/>
    <property type="match status" value="1"/>
</dbReference>
<dbReference type="CDD" id="cd01883">
    <property type="entry name" value="EF1_alpha"/>
    <property type="match status" value="1"/>
</dbReference>
<dbReference type="NCBIfam" id="NF008969">
    <property type="entry name" value="PRK12317.1"/>
    <property type="match status" value="1"/>
</dbReference>
<evidence type="ECO:0000256" key="1">
    <source>
        <dbReference type="ARBA" id="ARBA00004229"/>
    </source>
</evidence>
<dbReference type="CDD" id="cd03693">
    <property type="entry name" value="EF1_alpha_II"/>
    <property type="match status" value="1"/>
</dbReference>
<dbReference type="InterPro" id="IPR031157">
    <property type="entry name" value="G_TR_CS"/>
</dbReference>
<dbReference type="GO" id="GO:0003924">
    <property type="term" value="F:GTPase activity"/>
    <property type="evidence" value="ECO:0007669"/>
    <property type="project" value="UniProtKB-UniRule"/>
</dbReference>
<dbReference type="AlphaFoldDB" id="A0AAD8YMK3"/>
<proteinExistence type="inferred from homology"/>
<dbReference type="Pfam" id="PF03144">
    <property type="entry name" value="GTP_EFTU_D2"/>
    <property type="match status" value="1"/>
</dbReference>
<dbReference type="HAMAP" id="MF_00118_A">
    <property type="entry name" value="EF_Tu_A"/>
    <property type="match status" value="1"/>
</dbReference>
<evidence type="ECO:0000256" key="7">
    <source>
        <dbReference type="ARBA" id="ARBA00022917"/>
    </source>
</evidence>
<evidence type="ECO:0000256" key="9">
    <source>
        <dbReference type="RuleBase" id="RU000325"/>
    </source>
</evidence>
<dbReference type="SUPFAM" id="SSF50465">
    <property type="entry name" value="EF-Tu/eEF-1alpha/eIF2-gamma C-terminal domain"/>
    <property type="match status" value="1"/>
</dbReference>
<dbReference type="InterPro" id="IPR009001">
    <property type="entry name" value="Transl_elong_EF1A/Init_IF2_C"/>
</dbReference>
<accession>A0AAD8YMK3</accession>
<dbReference type="PROSITE" id="PS00301">
    <property type="entry name" value="G_TR_1"/>
    <property type="match status" value="1"/>
</dbReference>
<dbReference type="PRINTS" id="PR00315">
    <property type="entry name" value="ELONGATNFCT"/>
</dbReference>
<dbReference type="Proteomes" id="UP001224775">
    <property type="component" value="Unassembled WGS sequence"/>
</dbReference>
<name>A0AAD8YMK3_9STRA</name>
<dbReference type="InterPro" id="IPR004161">
    <property type="entry name" value="EFTu-like_2"/>
</dbReference>
<dbReference type="Gene3D" id="2.40.30.10">
    <property type="entry name" value="Translation factors"/>
    <property type="match status" value="2"/>
</dbReference>
<dbReference type="PANTHER" id="PTHR23115">
    <property type="entry name" value="TRANSLATION FACTOR"/>
    <property type="match status" value="1"/>
</dbReference>
<dbReference type="FunFam" id="2.40.30.10:FF:000005">
    <property type="entry name" value="Elongation factor 1-alpha"/>
    <property type="match status" value="1"/>
</dbReference>
<evidence type="ECO:0000259" key="10">
    <source>
        <dbReference type="PROSITE" id="PS51722"/>
    </source>
</evidence>
<dbReference type="PROSITE" id="PS51722">
    <property type="entry name" value="G_TR_2"/>
    <property type="match status" value="1"/>
</dbReference>
<comment type="similarity">
    <text evidence="3 9">Belongs to the TRAFAC class translation factor GTPase superfamily. Classic translation factor GTPase family. EF-Tu/EF-1A subfamily.</text>
</comment>
<comment type="subcellular location">
    <subcellularLocation>
        <location evidence="2">Cytoplasm</location>
    </subcellularLocation>
    <subcellularLocation>
        <location evidence="1">Plastid</location>
        <location evidence="1">Chloroplast</location>
    </subcellularLocation>
</comment>
<dbReference type="InterPro" id="IPR004539">
    <property type="entry name" value="Transl_elong_EF1A_euk/arc"/>
</dbReference>
<evidence type="ECO:0000313" key="11">
    <source>
        <dbReference type="EMBL" id="KAK1747886.1"/>
    </source>
</evidence>
<dbReference type="InterPro" id="IPR027417">
    <property type="entry name" value="P-loop_NTPase"/>
</dbReference>
<dbReference type="InterPro" id="IPR000795">
    <property type="entry name" value="T_Tr_GTP-bd_dom"/>
</dbReference>
<dbReference type="GO" id="GO:0009507">
    <property type="term" value="C:chloroplast"/>
    <property type="evidence" value="ECO:0007669"/>
    <property type="project" value="UniProtKB-SubCell"/>
</dbReference>
<keyword evidence="12" id="KW-1185">Reference proteome</keyword>
<dbReference type="SUPFAM" id="SSF52540">
    <property type="entry name" value="P-loop containing nucleoside triphosphate hydrolases"/>
    <property type="match status" value="1"/>
</dbReference>
<dbReference type="Pfam" id="PF22594">
    <property type="entry name" value="GTP-eEF1A_C"/>
    <property type="match status" value="1"/>
</dbReference>
<evidence type="ECO:0000256" key="6">
    <source>
        <dbReference type="ARBA" id="ARBA00022768"/>
    </source>
</evidence>
<gene>
    <name evidence="11" type="ORF">QTG54_001849</name>
</gene>
<dbReference type="GO" id="GO:0003746">
    <property type="term" value="F:translation elongation factor activity"/>
    <property type="evidence" value="ECO:0007669"/>
    <property type="project" value="UniProtKB-UniRule"/>
</dbReference>
<dbReference type="GO" id="GO:0005525">
    <property type="term" value="F:GTP binding"/>
    <property type="evidence" value="ECO:0007669"/>
    <property type="project" value="UniProtKB-UniRule"/>
</dbReference>
<sequence length="449" mass="48917">MSVHSHTFRYLSTMSKEEKPRVSLVVIGHVDAGKSTTTGHLIYKCGGVDQETIAKYEKEANEVGKPTQKFAWVLDNLKAERERGITIDISLWKFATKQYEFTIIDAPGHRDFIKNTITGTSQADVAMLVVDASHGGFEEGISRGGQTREHALLAFTLGVKQMVVAVNKMDDKSVNYSQSRYEDVKSEVATYLKRVGYKPAKVTFVPISGWEGDNITESSSSMPWYDGPTLLDALDKVSAPKRPADKSLRIPIQDVYKIGGIGTVPVGRVETGIMKPGITAQFAPSGITAEVKSCEVHHESLDEVGPGTNVGFNVKNVALKDIRRGDVASDADDNPAKGVTSFEAQIVVMNHPGKITEGYCPVIDCHTAHVACTFTSIKQKLNRQTGKVVEENPKFLQNGDAAIVTLEPSKPLCVEPFAEYPPLGRFTIRDMKQTVAVGVVKSTTKAESA</sequence>
<dbReference type="FunFam" id="2.40.30.10:FF:000003">
    <property type="entry name" value="Elongation factor 1-alpha"/>
    <property type="match status" value="1"/>
</dbReference>
<dbReference type="InterPro" id="IPR054696">
    <property type="entry name" value="GTP-eEF1A_C"/>
</dbReference>
<keyword evidence="6 9" id="KW-0251">Elongation factor</keyword>
<feature type="domain" description="Tr-type G" evidence="10">
    <location>
        <begin position="19"/>
        <end position="244"/>
    </location>
</feature>
<evidence type="ECO:0000256" key="5">
    <source>
        <dbReference type="ARBA" id="ARBA00022741"/>
    </source>
</evidence>
<protein>
    <recommendedName>
        <fullName evidence="9">Elongation factor 1-alpha</fullName>
    </recommendedName>
</protein>
<dbReference type="InterPro" id="IPR050100">
    <property type="entry name" value="TRAFAC_GTPase_members"/>
</dbReference>
<keyword evidence="5 9" id="KW-0547">Nucleotide-binding</keyword>
<keyword evidence="8 9" id="KW-0342">GTP-binding</keyword>
<evidence type="ECO:0000256" key="3">
    <source>
        <dbReference type="ARBA" id="ARBA00007249"/>
    </source>
</evidence>
<dbReference type="CDD" id="cd03705">
    <property type="entry name" value="EF1_alpha_III"/>
    <property type="match status" value="1"/>
</dbReference>
<dbReference type="NCBIfam" id="TIGR00483">
    <property type="entry name" value="EF-1_alpha"/>
    <property type="match status" value="1"/>
</dbReference>
<evidence type="ECO:0000256" key="4">
    <source>
        <dbReference type="ARBA" id="ARBA00022490"/>
    </source>
</evidence>
<reference evidence="11" key="1">
    <citation type="submission" date="2023-06" db="EMBL/GenBank/DDBJ databases">
        <title>Survivors Of The Sea: Transcriptome response of Skeletonema marinoi to long-term dormancy.</title>
        <authorList>
            <person name="Pinder M.I.M."/>
            <person name="Kourtchenko O."/>
            <person name="Robertson E.K."/>
            <person name="Larsson T."/>
            <person name="Maumus F."/>
            <person name="Osuna-Cruz C.M."/>
            <person name="Vancaester E."/>
            <person name="Stenow R."/>
            <person name="Vandepoele K."/>
            <person name="Ploug H."/>
            <person name="Bruchert V."/>
            <person name="Godhe A."/>
            <person name="Topel M."/>
        </authorList>
    </citation>
    <scope>NUCLEOTIDE SEQUENCE</scope>
    <source>
        <strain evidence="11">R05AC</strain>
    </source>
</reference>
<comment type="caution">
    <text evidence="11">The sequence shown here is derived from an EMBL/GenBank/DDBJ whole genome shotgun (WGS) entry which is preliminary data.</text>
</comment>
<dbReference type="FunFam" id="3.40.50.300:FF:000255">
    <property type="entry name" value="Elongation factor 1-alpha"/>
    <property type="match status" value="1"/>
</dbReference>
<evidence type="ECO:0000256" key="2">
    <source>
        <dbReference type="ARBA" id="ARBA00004496"/>
    </source>
</evidence>
<evidence type="ECO:0000313" key="12">
    <source>
        <dbReference type="Proteomes" id="UP001224775"/>
    </source>
</evidence>
<keyword evidence="7" id="KW-0648">Protein biosynthesis</keyword>
<comment type="function">
    <text evidence="9">This protein promotes the GTP-dependent binding of aminoacyl-tRNA to the A-site of ribosomes during protein biosynthesis.</text>
</comment>